<accession>A0A428ZRU9</accession>
<dbReference type="AlphaFoldDB" id="A0A428ZRU9"/>
<evidence type="ECO:0000256" key="1">
    <source>
        <dbReference type="SAM" id="MobiDB-lite"/>
    </source>
</evidence>
<dbReference type="InterPro" id="IPR011050">
    <property type="entry name" value="Pectin_lyase_fold/virulence"/>
</dbReference>
<dbReference type="RefSeq" id="WP_037271092.1">
    <property type="nucleotide sequence ID" value="NZ_QHKI01000002.1"/>
</dbReference>
<dbReference type="PROSITE" id="PS51257">
    <property type="entry name" value="PROKAR_LIPOPROTEIN"/>
    <property type="match status" value="1"/>
</dbReference>
<gene>
    <name evidence="3" type="ORF">DMH04_04815</name>
</gene>
<evidence type="ECO:0000313" key="4">
    <source>
        <dbReference type="Proteomes" id="UP000287547"/>
    </source>
</evidence>
<reference evidence="3 4" key="1">
    <citation type="submission" date="2018-05" db="EMBL/GenBank/DDBJ databases">
        <title>Evolution of GPA BGCs.</title>
        <authorList>
            <person name="Waglechner N."/>
            <person name="Wright G.D."/>
        </authorList>
    </citation>
    <scope>NUCLEOTIDE SEQUENCE [LARGE SCALE GENOMIC DNA]</scope>
    <source>
        <strain evidence="3 4">A82846</strain>
    </source>
</reference>
<dbReference type="Proteomes" id="UP000287547">
    <property type="component" value="Unassembled WGS sequence"/>
</dbReference>
<name>A0A428ZRU9_KIBAR</name>
<evidence type="ECO:0000256" key="2">
    <source>
        <dbReference type="SAM" id="SignalP"/>
    </source>
</evidence>
<dbReference type="SUPFAM" id="SSF51126">
    <property type="entry name" value="Pectin lyase-like"/>
    <property type="match status" value="1"/>
</dbReference>
<feature type="region of interest" description="Disordered" evidence="1">
    <location>
        <begin position="22"/>
        <end position="97"/>
    </location>
</feature>
<keyword evidence="2" id="KW-0732">Signal</keyword>
<feature type="signal peptide" evidence="2">
    <location>
        <begin position="1"/>
        <end position="27"/>
    </location>
</feature>
<organism evidence="3 4">
    <name type="scientific">Kibdelosporangium aridum</name>
    <dbReference type="NCBI Taxonomy" id="2030"/>
    <lineage>
        <taxon>Bacteria</taxon>
        <taxon>Bacillati</taxon>
        <taxon>Actinomycetota</taxon>
        <taxon>Actinomycetes</taxon>
        <taxon>Pseudonocardiales</taxon>
        <taxon>Pseudonocardiaceae</taxon>
        <taxon>Kibdelosporangium</taxon>
    </lineage>
</organism>
<dbReference type="OrthoDB" id="4817471at2"/>
<comment type="caution">
    <text evidence="3">The sequence shown here is derived from an EMBL/GenBank/DDBJ whole genome shotgun (WGS) entry which is preliminary data.</text>
</comment>
<dbReference type="EMBL" id="QHKI01000002">
    <property type="protein sequence ID" value="RSM90777.1"/>
    <property type="molecule type" value="Genomic_DNA"/>
</dbReference>
<evidence type="ECO:0000313" key="3">
    <source>
        <dbReference type="EMBL" id="RSM90777.1"/>
    </source>
</evidence>
<feature type="chain" id="PRO_5019235102" description="Polymorphic outer membrane protein repeat-containing protein" evidence="2">
    <location>
        <begin position="28"/>
        <end position="368"/>
    </location>
</feature>
<feature type="compositionally biased region" description="Low complexity" evidence="1">
    <location>
        <begin position="22"/>
        <end position="65"/>
    </location>
</feature>
<protein>
    <recommendedName>
        <fullName evidence="5">Polymorphic outer membrane protein repeat-containing protein</fullName>
    </recommendedName>
</protein>
<sequence length="368" mass="36373">MRRPLAALASLALLGGCATTTPGIGVAAPPSDPPATTTVSATPSSSAPPTTTAPTSSSVAPAPSAQFGNPAGRAAIPAEAKAEDTSKPAKVIGDGTPGSCTSQAVVSAVAAGGVITFSCGPAPVTITMTETAKVKAGPKIVLDGGGRVTLSGGGKRQILVMDVPNQSGPQLVLQNLSFTGGNSATDDGGGAVYVRGGKVKVVNSRFYGNRCAANGPDLGGAGLRVNQARSAPVYIAGSTFEDGTCANGGALSGLHVTFVVLNSVLRKNKAIGRGANPARAGTPGGGSGGAIYTDGDKFTVRIAGSIVEDNHANEGGGAVFFVSNDRTGSMTIEGSTLRRNRSDGFETIKGIFYLGNAEKPTVTGSAIS</sequence>
<proteinExistence type="predicted"/>
<evidence type="ECO:0008006" key="5">
    <source>
        <dbReference type="Google" id="ProtNLM"/>
    </source>
</evidence>